<name>A0A382GEZ3_9ZZZZ</name>
<accession>A0A382GEZ3</accession>
<gene>
    <name evidence="1" type="ORF">METZ01_LOCUS225625</name>
</gene>
<dbReference type="AlphaFoldDB" id="A0A382GEZ3"/>
<organism evidence="1">
    <name type="scientific">marine metagenome</name>
    <dbReference type="NCBI Taxonomy" id="408172"/>
    <lineage>
        <taxon>unclassified sequences</taxon>
        <taxon>metagenomes</taxon>
        <taxon>ecological metagenomes</taxon>
    </lineage>
</organism>
<protein>
    <submittedName>
        <fullName evidence="1">Uncharacterized protein</fullName>
    </submittedName>
</protein>
<reference evidence="1" key="1">
    <citation type="submission" date="2018-05" db="EMBL/GenBank/DDBJ databases">
        <authorList>
            <person name="Lanie J.A."/>
            <person name="Ng W.-L."/>
            <person name="Kazmierczak K.M."/>
            <person name="Andrzejewski T.M."/>
            <person name="Davidsen T.M."/>
            <person name="Wayne K.J."/>
            <person name="Tettelin H."/>
            <person name="Glass J.I."/>
            <person name="Rusch D."/>
            <person name="Podicherti R."/>
            <person name="Tsui H.-C.T."/>
            <person name="Winkler M.E."/>
        </authorList>
    </citation>
    <scope>NUCLEOTIDE SEQUENCE</scope>
</reference>
<sequence>MQLPFFSAFCGNPAGDVFAGFLKSALNFASQELLNFDWHKVLYFPSHWHVPETAD</sequence>
<dbReference type="EMBL" id="UINC01054725">
    <property type="protein sequence ID" value="SVB72771.1"/>
    <property type="molecule type" value="Genomic_DNA"/>
</dbReference>
<proteinExistence type="predicted"/>
<evidence type="ECO:0000313" key="1">
    <source>
        <dbReference type="EMBL" id="SVB72771.1"/>
    </source>
</evidence>